<name>A0A3B0VRY7_9ZZZZ</name>
<dbReference type="AlphaFoldDB" id="A0A3B0VRY7"/>
<organism evidence="1">
    <name type="scientific">hydrothermal vent metagenome</name>
    <dbReference type="NCBI Taxonomy" id="652676"/>
    <lineage>
        <taxon>unclassified sequences</taxon>
        <taxon>metagenomes</taxon>
        <taxon>ecological metagenomes</taxon>
    </lineage>
</organism>
<dbReference type="EMBL" id="UOEU01001043">
    <property type="protein sequence ID" value="VAW43190.1"/>
    <property type="molecule type" value="Genomic_DNA"/>
</dbReference>
<reference evidence="1" key="1">
    <citation type="submission" date="2018-06" db="EMBL/GenBank/DDBJ databases">
        <authorList>
            <person name="Zhirakovskaya E."/>
        </authorList>
    </citation>
    <scope>NUCLEOTIDE SEQUENCE</scope>
</reference>
<accession>A0A3B0VRY7</accession>
<evidence type="ECO:0000313" key="1">
    <source>
        <dbReference type="EMBL" id="VAW43190.1"/>
    </source>
</evidence>
<sequence>MQVQYLTNEEGQQTAVLLDVRHYRRLVGEQPTDPDLLWGLSQSELEALANSQLAPAEQARLDALLSEQKQHSLSKQQNEEMDRLLAQIDQLTILKTRARYTLAQPL</sequence>
<proteinExistence type="predicted"/>
<gene>
    <name evidence="1" type="ORF">MNBD_CHLOROFLEXI01-699</name>
</gene>
<protein>
    <submittedName>
        <fullName evidence="1">Uncharacterized protein</fullName>
    </submittedName>
</protein>